<sequence>MVIVNNFKDEVNICKYYGKYYLGECWKNLGACFKYGLMEHMARQSALVYAVRGSEERDVSDVITGSTHSYVAYNIPDKLRDRIEETATDATILSPLGQLVIMNKIYRRCTLEVQVLVEHQVSLNYAFKRVSLNREIFIVGEQHDYLSNFFSAMYPIVREFLDVFPEELPGSPPDCEVEFRTELFLGTALVSIAPYRMALKELQELKIHVQELLDCRFIRTSISLWGASIFFEKKDGSLRLYIDY</sequence>
<evidence type="ECO:0000313" key="2">
    <source>
        <dbReference type="Proteomes" id="UP000325315"/>
    </source>
</evidence>
<comment type="caution">
    <text evidence="1">The sequence shown here is derived from an EMBL/GenBank/DDBJ whole genome shotgun (WGS) entry which is preliminary data.</text>
</comment>
<dbReference type="InterPro" id="IPR043502">
    <property type="entry name" value="DNA/RNA_pol_sf"/>
</dbReference>
<dbReference type="AlphaFoldDB" id="A0A5B6VYG0"/>
<dbReference type="InterPro" id="IPR032567">
    <property type="entry name" value="RTL1-rel"/>
</dbReference>
<gene>
    <name evidence="1" type="ORF">EPI10_024327</name>
</gene>
<keyword evidence="2" id="KW-1185">Reference proteome</keyword>
<accession>A0A5B6VYG0</accession>
<dbReference type="PANTHER" id="PTHR15503:SF45">
    <property type="entry name" value="RNA-DIRECTED DNA POLYMERASE HOMOLOG"/>
    <property type="match status" value="1"/>
</dbReference>
<name>A0A5B6VYG0_9ROSI</name>
<protein>
    <submittedName>
        <fullName evidence="1">DNA/RNA polymerases superfamily protein</fullName>
    </submittedName>
</protein>
<reference evidence="1" key="1">
    <citation type="submission" date="2019-08" db="EMBL/GenBank/DDBJ databases">
        <authorList>
            <person name="Liu F."/>
        </authorList>
    </citation>
    <scope>NUCLEOTIDE SEQUENCE [LARGE SCALE GENOMIC DNA]</scope>
    <source>
        <strain evidence="1">PA1801</strain>
        <tissue evidence="1">Leaf</tissue>
    </source>
</reference>
<dbReference type="OrthoDB" id="437338at2759"/>
<dbReference type="Gene3D" id="3.10.10.10">
    <property type="entry name" value="HIV Type 1 Reverse Transcriptase, subunit A, domain 1"/>
    <property type="match status" value="1"/>
</dbReference>
<dbReference type="EMBL" id="SMMG02000005">
    <property type="protein sequence ID" value="KAA3473992.1"/>
    <property type="molecule type" value="Genomic_DNA"/>
</dbReference>
<organism evidence="1 2">
    <name type="scientific">Gossypium australe</name>
    <dbReference type="NCBI Taxonomy" id="47621"/>
    <lineage>
        <taxon>Eukaryota</taxon>
        <taxon>Viridiplantae</taxon>
        <taxon>Streptophyta</taxon>
        <taxon>Embryophyta</taxon>
        <taxon>Tracheophyta</taxon>
        <taxon>Spermatophyta</taxon>
        <taxon>Magnoliopsida</taxon>
        <taxon>eudicotyledons</taxon>
        <taxon>Gunneridae</taxon>
        <taxon>Pentapetalae</taxon>
        <taxon>rosids</taxon>
        <taxon>malvids</taxon>
        <taxon>Malvales</taxon>
        <taxon>Malvaceae</taxon>
        <taxon>Malvoideae</taxon>
        <taxon>Gossypium</taxon>
    </lineage>
</organism>
<dbReference type="SUPFAM" id="SSF56672">
    <property type="entry name" value="DNA/RNA polymerases"/>
    <property type="match status" value="1"/>
</dbReference>
<proteinExistence type="predicted"/>
<evidence type="ECO:0000313" key="1">
    <source>
        <dbReference type="EMBL" id="KAA3473992.1"/>
    </source>
</evidence>
<dbReference type="PANTHER" id="PTHR15503">
    <property type="entry name" value="LDOC1 RELATED"/>
    <property type="match status" value="1"/>
</dbReference>
<dbReference type="Proteomes" id="UP000325315">
    <property type="component" value="Unassembled WGS sequence"/>
</dbReference>